<dbReference type="EMBL" id="JALJOQ010000015">
    <property type="protein sequence ID" value="KAK9810559.1"/>
    <property type="molecule type" value="Genomic_DNA"/>
</dbReference>
<evidence type="ECO:0000256" key="4">
    <source>
        <dbReference type="ARBA" id="ARBA00022741"/>
    </source>
</evidence>
<dbReference type="PANTHER" id="PTHR13710:SF155">
    <property type="entry name" value="ATP-DEPENDENT DNA HELICASE Q-LIKE 3"/>
    <property type="match status" value="1"/>
</dbReference>
<evidence type="ECO:0000256" key="14">
    <source>
        <dbReference type="SAM" id="MobiDB-lite"/>
    </source>
</evidence>
<feature type="domain" description="PPM-type phosphatase" evidence="18">
    <location>
        <begin position="821"/>
        <end position="1302"/>
    </location>
</feature>
<comment type="subcellular location">
    <subcellularLocation>
        <location evidence="1">Nucleus</location>
    </subcellularLocation>
</comment>
<organism evidence="19 20">
    <name type="scientific">Symbiochloris irregularis</name>
    <dbReference type="NCBI Taxonomy" id="706552"/>
    <lineage>
        <taxon>Eukaryota</taxon>
        <taxon>Viridiplantae</taxon>
        <taxon>Chlorophyta</taxon>
        <taxon>core chlorophytes</taxon>
        <taxon>Trebouxiophyceae</taxon>
        <taxon>Trebouxiales</taxon>
        <taxon>Trebouxiaceae</taxon>
        <taxon>Symbiochloris</taxon>
    </lineage>
</organism>
<dbReference type="PANTHER" id="PTHR13710">
    <property type="entry name" value="DNA HELICASE RECQ FAMILY MEMBER"/>
    <property type="match status" value="1"/>
</dbReference>
<dbReference type="GO" id="GO:0005524">
    <property type="term" value="F:ATP binding"/>
    <property type="evidence" value="ECO:0007669"/>
    <property type="project" value="UniProtKB-KW"/>
</dbReference>
<dbReference type="CDD" id="cd00143">
    <property type="entry name" value="PP2Cc"/>
    <property type="match status" value="1"/>
</dbReference>
<keyword evidence="10" id="KW-0539">Nucleus</keyword>
<feature type="region of interest" description="Disordered" evidence="14">
    <location>
        <begin position="614"/>
        <end position="682"/>
    </location>
</feature>
<dbReference type="NCBIfam" id="TIGR00614">
    <property type="entry name" value="recQ_fam"/>
    <property type="match status" value="1"/>
</dbReference>
<evidence type="ECO:0000256" key="11">
    <source>
        <dbReference type="ARBA" id="ARBA00034617"/>
    </source>
</evidence>
<dbReference type="Pfam" id="PF16124">
    <property type="entry name" value="RecQ_Zn_bind"/>
    <property type="match status" value="1"/>
</dbReference>
<evidence type="ECO:0000256" key="1">
    <source>
        <dbReference type="ARBA" id="ARBA00004123"/>
    </source>
</evidence>
<feature type="region of interest" description="Disordered" evidence="14">
    <location>
        <begin position="820"/>
        <end position="847"/>
    </location>
</feature>
<protein>
    <recommendedName>
        <fullName evidence="12">DNA 3'-5' helicase</fullName>
        <ecNumber evidence="12">5.6.2.4</ecNumber>
    </recommendedName>
</protein>
<evidence type="ECO:0000259" key="18">
    <source>
        <dbReference type="PROSITE" id="PS51746"/>
    </source>
</evidence>
<feature type="compositionally biased region" description="Low complexity" evidence="14">
    <location>
        <begin position="900"/>
        <end position="910"/>
    </location>
</feature>
<evidence type="ECO:0000256" key="6">
    <source>
        <dbReference type="ARBA" id="ARBA00022806"/>
    </source>
</evidence>
<evidence type="ECO:0000259" key="15">
    <source>
        <dbReference type="PROSITE" id="PS50006"/>
    </source>
</evidence>
<dbReference type="SMART" id="SM00240">
    <property type="entry name" value="FHA"/>
    <property type="match status" value="1"/>
</dbReference>
<keyword evidence="7" id="KW-0067">ATP-binding</keyword>
<evidence type="ECO:0000256" key="5">
    <source>
        <dbReference type="ARBA" id="ARBA00022801"/>
    </source>
</evidence>
<feature type="domain" description="Helicase C-terminal" evidence="17">
    <location>
        <begin position="232"/>
        <end position="385"/>
    </location>
</feature>
<dbReference type="Gene3D" id="3.60.40.10">
    <property type="entry name" value="PPM-type phosphatase domain"/>
    <property type="match status" value="1"/>
</dbReference>
<comment type="caution">
    <text evidence="19">The sequence shown here is derived from an EMBL/GenBank/DDBJ whole genome shotgun (WGS) entry which is preliminary data.</text>
</comment>
<dbReference type="SUPFAM" id="SSF81606">
    <property type="entry name" value="PP2C-like"/>
    <property type="match status" value="1"/>
</dbReference>
<reference evidence="19 20" key="1">
    <citation type="journal article" date="2024" name="Nat. Commun.">
        <title>Phylogenomics reveals the evolutionary origins of lichenization in chlorophyte algae.</title>
        <authorList>
            <person name="Puginier C."/>
            <person name="Libourel C."/>
            <person name="Otte J."/>
            <person name="Skaloud P."/>
            <person name="Haon M."/>
            <person name="Grisel S."/>
            <person name="Petersen M."/>
            <person name="Berrin J.G."/>
            <person name="Delaux P.M."/>
            <person name="Dal Grande F."/>
            <person name="Keller J."/>
        </authorList>
    </citation>
    <scope>NUCLEOTIDE SEQUENCE [LARGE SCALE GENOMIC DNA]</scope>
    <source>
        <strain evidence="19 20">SAG 2036</strain>
    </source>
</reference>
<dbReference type="GO" id="GO:0005737">
    <property type="term" value="C:cytoplasm"/>
    <property type="evidence" value="ECO:0007669"/>
    <property type="project" value="TreeGrafter"/>
</dbReference>
<dbReference type="Pfam" id="PF00271">
    <property type="entry name" value="Helicase_C"/>
    <property type="match status" value="1"/>
</dbReference>
<dbReference type="PROSITE" id="PS51194">
    <property type="entry name" value="HELICASE_CTER"/>
    <property type="match status" value="1"/>
</dbReference>
<dbReference type="InterPro" id="IPR001932">
    <property type="entry name" value="PPM-type_phosphatase-like_dom"/>
</dbReference>
<dbReference type="InterPro" id="IPR000253">
    <property type="entry name" value="FHA_dom"/>
</dbReference>
<dbReference type="InterPro" id="IPR008984">
    <property type="entry name" value="SMAD_FHA_dom_sf"/>
</dbReference>
<dbReference type="InterPro" id="IPR014001">
    <property type="entry name" value="Helicase_ATP-bd"/>
</dbReference>
<dbReference type="SUPFAM" id="SSF52540">
    <property type="entry name" value="P-loop containing nucleoside triphosphate hydrolases"/>
    <property type="match status" value="1"/>
</dbReference>
<dbReference type="GO" id="GO:0046872">
    <property type="term" value="F:metal ion binding"/>
    <property type="evidence" value="ECO:0007669"/>
    <property type="project" value="UniProtKB-KW"/>
</dbReference>
<sequence length="1302" mass="139404">MSASGKPWQQAELLQHLQQHFGIPAFRANQESAIRGALAGRDVFVSMPTGGGKSLCYSLPAVINSGLVLVISPLIALMQNQVEALRGKGIHCDFMSSSKSSAERQDIMSDLQSGQPSLALLFATPELIATASFQAVLKDMHGKGLLKLFAIDEAHCISSWGHDFRPAYRKLSTLRRTLPGVPIMALTATAADKVREDIIASLALKSPVVLLSSFDRENISYSVRLLLASSDVLDELTEVVAANMDERQRPRCAIIYALKRTTVEHVAHRLSREGIPCKAYHAGMPAALRAQTLQQWTSGAVPVVSATIAFGMGIDKPDVRMVVHLNLPKTLEGFYQESGRAGRDGQPSQSIVFYSRDDRNRMDYILGKESGKKRKRSESSGNAAAQGIGPQQAFGKVVQYCTSRACKRALVLAHFGEQLNPGTRAAQTCCDYCRNPVDVDSQLKQLEAESVPQRLNNKRRGHWDHEHQDTESSCDSQGSGLIEEGDEQQAAAEVVALNARRQGNADVGVVEALAQAEKKHSKSAEGHSKLGARVLALNAGKPMTKPEGRAAISQDLRAKATEQLSTILQSTSALQCFKRSQLVAAAQGLEQQCYDGANSKAVYRSVLANTCRAAPIAGPRPGQAGSLPAAPRRGARHPHTPSGSAAALERTSEQEEAAELLGSPRAFSNALSDLDSDDESDLRDHFAQPEAELDYEDAPSARAADLPVDTAVSAVPHSEAVSNGPFTKDSSQSESPEELQRHLNVPHSSDPSPMSKPPFQPGRASRMQRLARESAPAAPQAHRRRSIDLQPAATEDINGLLDQAVRELVSERAKPALLGSRSLSDSNLSKRSSQEGHASGDGSGDHRASLLVDVEADELRDRLSDVDRTNSDASAAEMGNFSGSGDQGAFTTRFGVEAAGSSSGPGSTSSMKRGRDSEESAPLALRLDALGGNGVDTLYQSDVGTAEVTVGRLDGNALTIPDSEVSGHHITLRWDGATRAWHVVDMGSLNGTMLNDRIISTSNRRPGRALRLSSDDIIQLGTRTKLKVTCTPHEMKEPMLPSLTSRRLSTHTRHRPLHSSTTLRSEAAQRLTLRAEVPPDECLAIPSLGLSVATVVRPGHGRRHKACEDAVDAAIKSEDGCTATTLLTWQDQHGRSCFQVANVGDSSAVLVPLGQDGAPSAPARYLTADHRLTNGAERDRLQGLGITLGHGGTRLYGLNLGRCLGDRYLKVEDLGLSAQPHVSPVECVGDASSALVIIASDGVWDVASPDRVVQAAMEASNAGDGDVEAMARAVAVHASKQHTKDDLLLFWIAAEVRMLKAI</sequence>
<feature type="compositionally biased region" description="Polar residues" evidence="14">
    <location>
        <begin position="720"/>
        <end position="734"/>
    </location>
</feature>
<feature type="region of interest" description="Disordered" evidence="14">
    <location>
        <begin position="367"/>
        <end position="387"/>
    </location>
</feature>
<evidence type="ECO:0000256" key="7">
    <source>
        <dbReference type="ARBA" id="ARBA00022840"/>
    </source>
</evidence>
<evidence type="ECO:0000313" key="20">
    <source>
        <dbReference type="Proteomes" id="UP001465755"/>
    </source>
</evidence>
<dbReference type="Proteomes" id="UP001465755">
    <property type="component" value="Unassembled WGS sequence"/>
</dbReference>
<evidence type="ECO:0000256" key="13">
    <source>
        <dbReference type="ARBA" id="ARBA00049360"/>
    </source>
</evidence>
<dbReference type="Pfam" id="PF00481">
    <property type="entry name" value="PP2C"/>
    <property type="match status" value="1"/>
</dbReference>
<feature type="region of interest" description="Disordered" evidence="14">
    <location>
        <begin position="717"/>
        <end position="791"/>
    </location>
</feature>
<dbReference type="Gene3D" id="2.60.200.20">
    <property type="match status" value="1"/>
</dbReference>
<evidence type="ECO:0000256" key="9">
    <source>
        <dbReference type="ARBA" id="ARBA00023235"/>
    </source>
</evidence>
<dbReference type="FunFam" id="3.40.50.300:FF:000444">
    <property type="entry name" value="ATP-dependent DNA helicase"/>
    <property type="match status" value="1"/>
</dbReference>
<dbReference type="InterPro" id="IPR004589">
    <property type="entry name" value="DNA_helicase_ATP-dep_RecQ"/>
</dbReference>
<evidence type="ECO:0000256" key="8">
    <source>
        <dbReference type="ARBA" id="ARBA00023125"/>
    </source>
</evidence>
<evidence type="ECO:0000313" key="19">
    <source>
        <dbReference type="EMBL" id="KAK9810559.1"/>
    </source>
</evidence>
<comment type="similarity">
    <text evidence="2">Belongs to the helicase family. RecQ subfamily.</text>
</comment>
<dbReference type="GO" id="GO:0003677">
    <property type="term" value="F:DNA binding"/>
    <property type="evidence" value="ECO:0007669"/>
    <property type="project" value="UniProtKB-KW"/>
</dbReference>
<dbReference type="PROSITE" id="PS51192">
    <property type="entry name" value="HELICASE_ATP_BIND_1"/>
    <property type="match status" value="1"/>
</dbReference>
<dbReference type="CDD" id="cd17920">
    <property type="entry name" value="DEXHc_RecQ"/>
    <property type="match status" value="1"/>
</dbReference>
<feature type="domain" description="Helicase ATP-binding" evidence="16">
    <location>
        <begin position="34"/>
        <end position="208"/>
    </location>
</feature>
<name>A0AAW1PQZ7_9CHLO</name>
<accession>A0AAW1PQZ7</accession>
<dbReference type="PROSITE" id="PS51746">
    <property type="entry name" value="PPM_2"/>
    <property type="match status" value="1"/>
</dbReference>
<comment type="catalytic activity">
    <reaction evidence="11">
        <text>Couples ATP hydrolysis with the unwinding of duplex DNA by translocating in the 3'-5' direction.</text>
        <dbReference type="EC" id="5.6.2.4"/>
    </reaction>
</comment>
<dbReference type="Pfam" id="PF00498">
    <property type="entry name" value="FHA"/>
    <property type="match status" value="1"/>
</dbReference>
<feature type="region of interest" description="Disordered" evidence="14">
    <location>
        <begin position="1046"/>
        <end position="1065"/>
    </location>
</feature>
<comment type="catalytic activity">
    <reaction evidence="13">
        <text>ATP + H2O = ADP + phosphate + H(+)</text>
        <dbReference type="Rhea" id="RHEA:13065"/>
        <dbReference type="ChEBI" id="CHEBI:15377"/>
        <dbReference type="ChEBI" id="CHEBI:15378"/>
        <dbReference type="ChEBI" id="CHEBI:30616"/>
        <dbReference type="ChEBI" id="CHEBI:43474"/>
        <dbReference type="ChEBI" id="CHEBI:456216"/>
    </reaction>
</comment>
<dbReference type="SMART" id="SM00332">
    <property type="entry name" value="PP2Cc"/>
    <property type="match status" value="1"/>
</dbReference>
<keyword evidence="3" id="KW-0479">Metal-binding</keyword>
<proteinExistence type="inferred from homology"/>
<dbReference type="GO" id="GO:0016787">
    <property type="term" value="F:hydrolase activity"/>
    <property type="evidence" value="ECO:0007669"/>
    <property type="project" value="UniProtKB-KW"/>
</dbReference>
<dbReference type="InterPro" id="IPR036457">
    <property type="entry name" value="PPM-type-like_dom_sf"/>
</dbReference>
<evidence type="ECO:0000256" key="2">
    <source>
        <dbReference type="ARBA" id="ARBA00005446"/>
    </source>
</evidence>
<feature type="region of interest" description="Disordered" evidence="14">
    <location>
        <begin position="460"/>
        <end position="481"/>
    </location>
</feature>
<feature type="compositionally biased region" description="Low complexity" evidence="14">
    <location>
        <begin position="820"/>
        <end position="831"/>
    </location>
</feature>
<dbReference type="SMART" id="SM00490">
    <property type="entry name" value="HELICc"/>
    <property type="match status" value="1"/>
</dbReference>
<feature type="region of interest" description="Disordered" evidence="14">
    <location>
        <begin position="863"/>
        <end position="920"/>
    </location>
</feature>
<dbReference type="InterPro" id="IPR027417">
    <property type="entry name" value="P-loop_NTPase"/>
</dbReference>
<dbReference type="SMART" id="SM00487">
    <property type="entry name" value="DEXDc"/>
    <property type="match status" value="1"/>
</dbReference>
<dbReference type="GO" id="GO:0009378">
    <property type="term" value="F:four-way junction helicase activity"/>
    <property type="evidence" value="ECO:0007669"/>
    <property type="project" value="TreeGrafter"/>
</dbReference>
<dbReference type="InterPro" id="IPR032284">
    <property type="entry name" value="RecQ_Zn-bd"/>
</dbReference>
<dbReference type="PROSITE" id="PS50006">
    <property type="entry name" value="FHA_DOMAIN"/>
    <property type="match status" value="1"/>
</dbReference>
<keyword evidence="4" id="KW-0547">Nucleotide-binding</keyword>
<dbReference type="GO" id="GO:0043138">
    <property type="term" value="F:3'-5' DNA helicase activity"/>
    <property type="evidence" value="ECO:0007669"/>
    <property type="project" value="UniProtKB-EC"/>
</dbReference>
<evidence type="ECO:0000256" key="12">
    <source>
        <dbReference type="ARBA" id="ARBA00034808"/>
    </source>
</evidence>
<feature type="compositionally biased region" description="Basic residues" evidence="14">
    <location>
        <begin position="1048"/>
        <end position="1057"/>
    </location>
</feature>
<evidence type="ECO:0000256" key="10">
    <source>
        <dbReference type="ARBA" id="ARBA00023242"/>
    </source>
</evidence>
<keyword evidence="9" id="KW-0413">Isomerase</keyword>
<keyword evidence="8" id="KW-0238">DNA-binding</keyword>
<feature type="domain" description="FHA" evidence="15">
    <location>
        <begin position="948"/>
        <end position="999"/>
    </location>
</feature>
<evidence type="ECO:0000256" key="3">
    <source>
        <dbReference type="ARBA" id="ARBA00022723"/>
    </source>
</evidence>
<dbReference type="GO" id="GO:0005634">
    <property type="term" value="C:nucleus"/>
    <property type="evidence" value="ECO:0007669"/>
    <property type="project" value="UniProtKB-SubCell"/>
</dbReference>
<keyword evidence="20" id="KW-1185">Reference proteome</keyword>
<dbReference type="GO" id="GO:0000724">
    <property type="term" value="P:double-strand break repair via homologous recombination"/>
    <property type="evidence" value="ECO:0007669"/>
    <property type="project" value="TreeGrafter"/>
</dbReference>
<keyword evidence="6" id="KW-0347">Helicase</keyword>
<keyword evidence="5" id="KW-0378">Hydrolase</keyword>
<dbReference type="EC" id="5.6.2.4" evidence="12"/>
<dbReference type="InterPro" id="IPR001650">
    <property type="entry name" value="Helicase_C-like"/>
</dbReference>
<dbReference type="InterPro" id="IPR011545">
    <property type="entry name" value="DEAD/DEAH_box_helicase_dom"/>
</dbReference>
<dbReference type="Pfam" id="PF00270">
    <property type="entry name" value="DEAD"/>
    <property type="match status" value="1"/>
</dbReference>
<gene>
    <name evidence="19" type="ORF">WJX73_000740</name>
</gene>
<dbReference type="Gene3D" id="3.40.50.300">
    <property type="entry name" value="P-loop containing nucleotide triphosphate hydrolases"/>
    <property type="match status" value="2"/>
</dbReference>
<dbReference type="CDD" id="cd18794">
    <property type="entry name" value="SF2_C_RecQ"/>
    <property type="match status" value="1"/>
</dbReference>
<evidence type="ECO:0000259" key="17">
    <source>
        <dbReference type="PROSITE" id="PS51194"/>
    </source>
</evidence>
<dbReference type="SUPFAM" id="SSF49879">
    <property type="entry name" value="SMAD/FHA domain"/>
    <property type="match status" value="1"/>
</dbReference>
<evidence type="ECO:0000259" key="16">
    <source>
        <dbReference type="PROSITE" id="PS51192"/>
    </source>
</evidence>
<dbReference type="GO" id="GO:0005694">
    <property type="term" value="C:chromosome"/>
    <property type="evidence" value="ECO:0007669"/>
    <property type="project" value="TreeGrafter"/>
</dbReference>